<proteinExistence type="predicted"/>
<gene>
    <name evidence="2" type="ORF">MM415A00561_0027</name>
    <name evidence="1" type="ORF">MM415B00894_0028</name>
</gene>
<accession>A0A6M3IW08</accession>
<sequence>MTKEQLDRIAAVGEQRLCRADFLDLVRLARRVVAPTAADVERVARALWDETGAAYVRRGHRPSGYEWGDGRGIDQDVCREAARAILAAMAKGGDDG</sequence>
<dbReference type="EMBL" id="MT141452">
    <property type="protein sequence ID" value="QJA61773.1"/>
    <property type="molecule type" value="Genomic_DNA"/>
</dbReference>
<protein>
    <submittedName>
        <fullName evidence="1">Uncharacterized protein</fullName>
    </submittedName>
</protein>
<organism evidence="1">
    <name type="scientific">viral metagenome</name>
    <dbReference type="NCBI Taxonomy" id="1070528"/>
    <lineage>
        <taxon>unclassified sequences</taxon>
        <taxon>metagenomes</taxon>
        <taxon>organismal metagenomes</taxon>
    </lineage>
</organism>
<name>A0A6M3IW08_9ZZZZ</name>
<dbReference type="EMBL" id="MT142453">
    <property type="protein sequence ID" value="QJA81279.1"/>
    <property type="molecule type" value="Genomic_DNA"/>
</dbReference>
<evidence type="ECO:0000313" key="2">
    <source>
        <dbReference type="EMBL" id="QJA81279.1"/>
    </source>
</evidence>
<dbReference type="AlphaFoldDB" id="A0A6M3IW08"/>
<evidence type="ECO:0000313" key="1">
    <source>
        <dbReference type="EMBL" id="QJA61773.1"/>
    </source>
</evidence>
<reference evidence="1" key="1">
    <citation type="submission" date="2020-03" db="EMBL/GenBank/DDBJ databases">
        <title>The deep terrestrial virosphere.</title>
        <authorList>
            <person name="Holmfeldt K."/>
            <person name="Nilsson E."/>
            <person name="Simone D."/>
            <person name="Lopez-Fernandez M."/>
            <person name="Wu X."/>
            <person name="de Brujin I."/>
            <person name="Lundin D."/>
            <person name="Andersson A."/>
            <person name="Bertilsson S."/>
            <person name="Dopson M."/>
        </authorList>
    </citation>
    <scope>NUCLEOTIDE SEQUENCE</scope>
    <source>
        <strain evidence="2">MM415A00561</strain>
        <strain evidence="1">MM415B00894</strain>
    </source>
</reference>